<keyword evidence="2" id="KW-0418">Kinase</keyword>
<protein>
    <submittedName>
        <fullName evidence="2">Thymidylate kinase</fullName>
    </submittedName>
</protein>
<dbReference type="Proteomes" id="UP001228049">
    <property type="component" value="Unassembled WGS sequence"/>
</dbReference>
<dbReference type="EMBL" id="JASDAP010000017">
    <property type="protein sequence ID" value="KAK1888947.1"/>
    <property type="molecule type" value="Genomic_DNA"/>
</dbReference>
<feature type="compositionally biased region" description="Polar residues" evidence="1">
    <location>
        <begin position="146"/>
        <end position="155"/>
    </location>
</feature>
<dbReference type="AlphaFoldDB" id="A0AAD9BTZ8"/>
<feature type="region of interest" description="Disordered" evidence="1">
    <location>
        <begin position="146"/>
        <end position="167"/>
    </location>
</feature>
<comment type="caution">
    <text evidence="2">The sequence shown here is derived from an EMBL/GenBank/DDBJ whole genome shotgun (WGS) entry which is preliminary data.</text>
</comment>
<name>A0AAD9BTZ8_DISEL</name>
<proteinExistence type="predicted"/>
<feature type="compositionally biased region" description="Basic and acidic residues" evidence="1">
    <location>
        <begin position="43"/>
        <end position="61"/>
    </location>
</feature>
<evidence type="ECO:0000256" key="1">
    <source>
        <dbReference type="SAM" id="MobiDB-lite"/>
    </source>
</evidence>
<accession>A0AAD9BTZ8</accession>
<sequence>MGEGLSSSPFLQNIALFVVEGKKKKRRQKKRKAGSSQVTESRGPSREGTQGRHQTDFRPARDGISVYFNINDPGRKAASKPPTGAPAPLESEKPGSFNIQLSSSRSSTAQYRKEIDFCLEFVRSGNQKRDNGTPHGERLRGAISNQSARGLTNPSIVPPQPPAAHQHIRPPLSPTLMQRDLLSPTASFVHGSSSGSFSLTICPK</sequence>
<evidence type="ECO:0000313" key="3">
    <source>
        <dbReference type="Proteomes" id="UP001228049"/>
    </source>
</evidence>
<keyword evidence="3" id="KW-1185">Reference proteome</keyword>
<reference evidence="2" key="1">
    <citation type="submission" date="2023-04" db="EMBL/GenBank/DDBJ databases">
        <title>Chromosome-level genome of Chaenocephalus aceratus.</title>
        <authorList>
            <person name="Park H."/>
        </authorList>
    </citation>
    <scope>NUCLEOTIDE SEQUENCE</scope>
    <source>
        <strain evidence="2">DE</strain>
        <tissue evidence="2">Muscle</tissue>
    </source>
</reference>
<organism evidence="2 3">
    <name type="scientific">Dissostichus eleginoides</name>
    <name type="common">Patagonian toothfish</name>
    <name type="synonym">Dissostichus amissus</name>
    <dbReference type="NCBI Taxonomy" id="100907"/>
    <lineage>
        <taxon>Eukaryota</taxon>
        <taxon>Metazoa</taxon>
        <taxon>Chordata</taxon>
        <taxon>Craniata</taxon>
        <taxon>Vertebrata</taxon>
        <taxon>Euteleostomi</taxon>
        <taxon>Actinopterygii</taxon>
        <taxon>Neopterygii</taxon>
        <taxon>Teleostei</taxon>
        <taxon>Neoteleostei</taxon>
        <taxon>Acanthomorphata</taxon>
        <taxon>Eupercaria</taxon>
        <taxon>Perciformes</taxon>
        <taxon>Notothenioidei</taxon>
        <taxon>Nototheniidae</taxon>
        <taxon>Dissostichus</taxon>
    </lineage>
</organism>
<feature type="compositionally biased region" description="Basic residues" evidence="1">
    <location>
        <begin position="22"/>
        <end position="33"/>
    </location>
</feature>
<evidence type="ECO:0000313" key="2">
    <source>
        <dbReference type="EMBL" id="KAK1888947.1"/>
    </source>
</evidence>
<gene>
    <name evidence="2" type="ORF">KUDE01_013625</name>
</gene>
<feature type="region of interest" description="Disordered" evidence="1">
    <location>
        <begin position="21"/>
        <end position="97"/>
    </location>
</feature>
<keyword evidence="2" id="KW-0808">Transferase</keyword>
<dbReference type="GO" id="GO:0016301">
    <property type="term" value="F:kinase activity"/>
    <property type="evidence" value="ECO:0007669"/>
    <property type="project" value="UniProtKB-KW"/>
</dbReference>